<organism evidence="1 2">
    <name type="scientific">Aromia moschata</name>
    <dbReference type="NCBI Taxonomy" id="1265417"/>
    <lineage>
        <taxon>Eukaryota</taxon>
        <taxon>Metazoa</taxon>
        <taxon>Ecdysozoa</taxon>
        <taxon>Arthropoda</taxon>
        <taxon>Hexapoda</taxon>
        <taxon>Insecta</taxon>
        <taxon>Pterygota</taxon>
        <taxon>Neoptera</taxon>
        <taxon>Endopterygota</taxon>
        <taxon>Coleoptera</taxon>
        <taxon>Polyphaga</taxon>
        <taxon>Cucujiformia</taxon>
        <taxon>Chrysomeloidea</taxon>
        <taxon>Cerambycidae</taxon>
        <taxon>Cerambycinae</taxon>
        <taxon>Callichromatini</taxon>
        <taxon>Aromia</taxon>
    </lineage>
</organism>
<gene>
    <name evidence="1" type="ORF">NQ318_014626</name>
</gene>
<comment type="caution">
    <text evidence="1">The sequence shown here is derived from an EMBL/GenBank/DDBJ whole genome shotgun (WGS) entry which is preliminary data.</text>
</comment>
<dbReference type="SUPFAM" id="SSF54928">
    <property type="entry name" value="RNA-binding domain, RBD"/>
    <property type="match status" value="1"/>
</dbReference>
<sequence>MFHSSLAPNSGIKPFLKCKCLSGINIFSVGRGRVENESYDCRPRTPSRKRTYVHSGRCAFLTYFNPESALNAQNALHEKHTLPGVFFSLTFSMNAEQSMQNIIVNFWIGQKLPIAPKGVVLPAGTLFFSMTTPGHTLQP</sequence>
<dbReference type="EMBL" id="JAPWTK010000005">
    <property type="protein sequence ID" value="KAJ8961382.1"/>
    <property type="molecule type" value="Genomic_DNA"/>
</dbReference>
<evidence type="ECO:0000313" key="1">
    <source>
        <dbReference type="EMBL" id="KAJ8961382.1"/>
    </source>
</evidence>
<accession>A0AAV8ZB16</accession>
<protein>
    <submittedName>
        <fullName evidence="1">Uncharacterized protein</fullName>
    </submittedName>
</protein>
<keyword evidence="2" id="KW-1185">Reference proteome</keyword>
<dbReference type="AlphaFoldDB" id="A0AAV8ZB16"/>
<proteinExistence type="predicted"/>
<reference evidence="1" key="1">
    <citation type="journal article" date="2023" name="Insect Mol. Biol.">
        <title>Genome sequencing provides insights into the evolution of gene families encoding plant cell wall-degrading enzymes in longhorned beetles.</title>
        <authorList>
            <person name="Shin N.R."/>
            <person name="Okamura Y."/>
            <person name="Kirsch R."/>
            <person name="Pauchet Y."/>
        </authorList>
    </citation>
    <scope>NUCLEOTIDE SEQUENCE</scope>
    <source>
        <strain evidence="1">AMC_N1</strain>
    </source>
</reference>
<dbReference type="InterPro" id="IPR035979">
    <property type="entry name" value="RBD_domain_sf"/>
</dbReference>
<dbReference type="Proteomes" id="UP001162162">
    <property type="component" value="Unassembled WGS sequence"/>
</dbReference>
<dbReference type="GO" id="GO:0003676">
    <property type="term" value="F:nucleic acid binding"/>
    <property type="evidence" value="ECO:0007669"/>
    <property type="project" value="InterPro"/>
</dbReference>
<name>A0AAV8ZB16_9CUCU</name>
<evidence type="ECO:0000313" key="2">
    <source>
        <dbReference type="Proteomes" id="UP001162162"/>
    </source>
</evidence>